<dbReference type="EMBL" id="GL537040">
    <property type="protein sequence ID" value="EFQ87385.1"/>
    <property type="molecule type" value="Genomic_DNA"/>
</dbReference>
<proteinExistence type="predicted"/>
<evidence type="ECO:0000313" key="2">
    <source>
        <dbReference type="Proteomes" id="UP000001067"/>
    </source>
</evidence>
<evidence type="ECO:0000313" key="1">
    <source>
        <dbReference type="EMBL" id="EFQ87385.1"/>
    </source>
</evidence>
<name>E3S3R4_PYRTT</name>
<dbReference type="AlphaFoldDB" id="E3S3R4"/>
<sequence>MHTVISPHHISSLGFGFEGSFPGNDPNSKDGYEHKSASIAFTKDNLISKLFCIQRIEPSDKVFTSRVPAAQVELAKHQVALEEQIGLYQFCAVMTTQPTADDTQDVPGTRPLYGEKINKKACLEEYAMFKKDNLDVPYLIVIRRHMADTERRVYRKQFDHEGDKKRQQ</sequence>
<dbReference type="Proteomes" id="UP000001067">
    <property type="component" value="Unassembled WGS sequence"/>
</dbReference>
<protein>
    <submittedName>
        <fullName evidence="1">Uncharacterized protein</fullName>
    </submittedName>
</protein>
<organism evidence="2">
    <name type="scientific">Pyrenophora teres f. teres (strain 0-1)</name>
    <name type="common">Barley net blotch fungus</name>
    <name type="synonym">Drechslera teres f. teres</name>
    <dbReference type="NCBI Taxonomy" id="861557"/>
    <lineage>
        <taxon>Eukaryota</taxon>
        <taxon>Fungi</taxon>
        <taxon>Dikarya</taxon>
        <taxon>Ascomycota</taxon>
        <taxon>Pezizomycotina</taxon>
        <taxon>Dothideomycetes</taxon>
        <taxon>Pleosporomycetidae</taxon>
        <taxon>Pleosporales</taxon>
        <taxon>Pleosporineae</taxon>
        <taxon>Pleosporaceae</taxon>
        <taxon>Pyrenophora</taxon>
    </lineage>
</organism>
<dbReference type="KEGG" id="pte:PTT_17145"/>
<gene>
    <name evidence="1" type="ORF">PTT_17145</name>
</gene>
<reference evidence="1 2" key="1">
    <citation type="journal article" date="2010" name="Genome Biol.">
        <title>A first genome assembly of the barley fungal pathogen Pyrenophora teres f. teres.</title>
        <authorList>
            <person name="Ellwood S.R."/>
            <person name="Liu Z."/>
            <person name="Syme R.A."/>
            <person name="Lai Z."/>
            <person name="Hane J.K."/>
            <person name="Keiper F."/>
            <person name="Moffat C.S."/>
            <person name="Oliver R.P."/>
            <person name="Friesen T.L."/>
        </authorList>
    </citation>
    <scope>NUCLEOTIDE SEQUENCE [LARGE SCALE GENOMIC DNA]</scope>
    <source>
        <strain evidence="1 2">0-1</strain>
    </source>
</reference>
<dbReference type="HOGENOM" id="CLU_1587357_0_0_1"/>
<keyword evidence="2" id="KW-1185">Reference proteome</keyword>
<dbReference type="OrthoDB" id="10566502at2759"/>
<accession>E3S3R4</accession>